<proteinExistence type="predicted"/>
<dbReference type="OrthoDB" id="4313922at2"/>
<name>A0A4R5CKT2_9ACTN</name>
<keyword evidence="4" id="KW-1185">Reference proteome</keyword>
<dbReference type="PROSITE" id="PS50110">
    <property type="entry name" value="RESPONSE_REGULATORY"/>
    <property type="match status" value="1"/>
</dbReference>
<reference evidence="3 4" key="1">
    <citation type="submission" date="2019-03" db="EMBL/GenBank/DDBJ databases">
        <title>Draft genome sequences of novel Actinobacteria.</title>
        <authorList>
            <person name="Sahin N."/>
            <person name="Ay H."/>
            <person name="Saygin H."/>
        </authorList>
    </citation>
    <scope>NUCLEOTIDE SEQUENCE [LARGE SCALE GENOMIC DNA]</scope>
    <source>
        <strain evidence="3 4">5K138</strain>
    </source>
</reference>
<sequence length="82" mass="8440">MRVLALTMLDDEASLRAAMEAGAAGYLVKGARPEDVIRAVLSVAAGELVFGASVADRVLRHLSAPRPPALPNSPTGSARCSP</sequence>
<evidence type="ECO:0000259" key="2">
    <source>
        <dbReference type="PROSITE" id="PS50110"/>
    </source>
</evidence>
<dbReference type="InterPro" id="IPR011006">
    <property type="entry name" value="CheY-like_superfamily"/>
</dbReference>
<dbReference type="Gene3D" id="3.40.50.2300">
    <property type="match status" value="1"/>
</dbReference>
<dbReference type="RefSeq" id="WP_131899429.1">
    <property type="nucleotide sequence ID" value="NZ_SMKZ01000045.1"/>
</dbReference>
<dbReference type="Proteomes" id="UP000294739">
    <property type="component" value="Unassembled WGS sequence"/>
</dbReference>
<protein>
    <submittedName>
        <fullName evidence="3">Response regulator transcription factor</fullName>
    </submittedName>
</protein>
<evidence type="ECO:0000256" key="1">
    <source>
        <dbReference type="PROSITE-ProRule" id="PRU00169"/>
    </source>
</evidence>
<gene>
    <name evidence="3" type="ORF">E1269_24340</name>
</gene>
<evidence type="ECO:0000313" key="3">
    <source>
        <dbReference type="EMBL" id="TDE00922.1"/>
    </source>
</evidence>
<dbReference type="EMBL" id="SMKZ01000045">
    <property type="protein sequence ID" value="TDE00922.1"/>
    <property type="molecule type" value="Genomic_DNA"/>
</dbReference>
<comment type="caution">
    <text evidence="1">Lacks conserved residue(s) required for the propagation of feature annotation.</text>
</comment>
<dbReference type="GO" id="GO:0000160">
    <property type="term" value="P:phosphorelay signal transduction system"/>
    <property type="evidence" value="ECO:0007669"/>
    <property type="project" value="InterPro"/>
</dbReference>
<evidence type="ECO:0000313" key="4">
    <source>
        <dbReference type="Proteomes" id="UP000294739"/>
    </source>
</evidence>
<comment type="caution">
    <text evidence="3">The sequence shown here is derived from an EMBL/GenBank/DDBJ whole genome shotgun (WGS) entry which is preliminary data.</text>
</comment>
<dbReference type="InParanoid" id="A0A4R5CKT2"/>
<dbReference type="InterPro" id="IPR001789">
    <property type="entry name" value="Sig_transdc_resp-reg_receiver"/>
</dbReference>
<dbReference type="SUPFAM" id="SSF52172">
    <property type="entry name" value="CheY-like"/>
    <property type="match status" value="1"/>
</dbReference>
<dbReference type="AlphaFoldDB" id="A0A4R5CKT2"/>
<feature type="domain" description="Response regulatory" evidence="2">
    <location>
        <begin position="1"/>
        <end position="44"/>
    </location>
</feature>
<organism evidence="3 4">
    <name type="scientific">Jiangella asiatica</name>
    <dbReference type="NCBI Taxonomy" id="2530372"/>
    <lineage>
        <taxon>Bacteria</taxon>
        <taxon>Bacillati</taxon>
        <taxon>Actinomycetota</taxon>
        <taxon>Actinomycetes</taxon>
        <taxon>Jiangellales</taxon>
        <taxon>Jiangellaceae</taxon>
        <taxon>Jiangella</taxon>
    </lineage>
</organism>
<accession>A0A4R5CKT2</accession>